<protein>
    <submittedName>
        <fullName evidence="9">Microtubule motor protein</fullName>
    </submittedName>
</protein>
<dbReference type="CDD" id="cd00106">
    <property type="entry name" value="KISc"/>
    <property type="match status" value="1"/>
</dbReference>
<dbReference type="Proteomes" id="UP000053392">
    <property type="component" value="Unassembled WGS sequence"/>
</dbReference>
<evidence type="ECO:0000256" key="1">
    <source>
        <dbReference type="ARBA" id="ARBA00004496"/>
    </source>
</evidence>
<proteinExistence type="inferred from homology"/>
<dbReference type="InterPro" id="IPR001752">
    <property type="entry name" value="Kinesin_motor_dom"/>
</dbReference>
<dbReference type="PANTHER" id="PTHR47969">
    <property type="entry name" value="CHROMOSOME-ASSOCIATED KINESIN KIF4A-RELATED"/>
    <property type="match status" value="1"/>
</dbReference>
<dbReference type="PRINTS" id="PR00380">
    <property type="entry name" value="KINESINHEAVY"/>
</dbReference>
<keyword evidence="5" id="KW-0175">Coiled coil</keyword>
<dbReference type="HOGENOM" id="CLU_548612_0_0_1"/>
<dbReference type="GO" id="GO:0005737">
    <property type="term" value="C:cytoplasm"/>
    <property type="evidence" value="ECO:0007669"/>
    <property type="project" value="UniProtKB-SubCell"/>
</dbReference>
<dbReference type="InterPro" id="IPR036961">
    <property type="entry name" value="Kinesin_motor_dom_sf"/>
</dbReference>
<name>A0A0D0USC1_9TREE</name>
<feature type="compositionally biased region" description="Polar residues" evidence="7">
    <location>
        <begin position="555"/>
        <end position="569"/>
    </location>
</feature>
<dbReference type="PROSITE" id="PS50067">
    <property type="entry name" value="KINESIN_MOTOR_2"/>
    <property type="match status" value="1"/>
</dbReference>
<keyword evidence="6" id="KW-0505">Motor protein</keyword>
<organism evidence="9 10">
    <name type="scientific">Cryptococcus deuterogattii Ram5</name>
    <dbReference type="NCBI Taxonomy" id="1296110"/>
    <lineage>
        <taxon>Eukaryota</taxon>
        <taxon>Fungi</taxon>
        <taxon>Dikarya</taxon>
        <taxon>Basidiomycota</taxon>
        <taxon>Agaricomycotina</taxon>
        <taxon>Tremellomycetes</taxon>
        <taxon>Tremellales</taxon>
        <taxon>Cryptococcaceae</taxon>
        <taxon>Cryptococcus</taxon>
        <taxon>Cryptococcus gattii species complex</taxon>
    </lineage>
</organism>
<dbReference type="PANTHER" id="PTHR47969:SF15">
    <property type="entry name" value="CHROMOSOME-ASSOCIATED KINESIN KIF4A-RELATED"/>
    <property type="match status" value="1"/>
</dbReference>
<gene>
    <name evidence="9" type="ORF">I313_06061</name>
</gene>
<evidence type="ECO:0000256" key="7">
    <source>
        <dbReference type="SAM" id="MobiDB-lite"/>
    </source>
</evidence>
<comment type="similarity">
    <text evidence="6">Belongs to the TRAFAC class myosin-kinesin ATPase superfamily. Kinesin family.</text>
</comment>
<dbReference type="GO" id="GO:0007018">
    <property type="term" value="P:microtubule-based movement"/>
    <property type="evidence" value="ECO:0007669"/>
    <property type="project" value="InterPro"/>
</dbReference>
<dbReference type="GO" id="GO:0051231">
    <property type="term" value="P:spindle elongation"/>
    <property type="evidence" value="ECO:0007669"/>
    <property type="project" value="TreeGrafter"/>
</dbReference>
<feature type="binding site" evidence="6">
    <location>
        <begin position="84"/>
        <end position="91"/>
    </location>
    <ligand>
        <name>ATP</name>
        <dbReference type="ChEBI" id="CHEBI:30616"/>
    </ligand>
</feature>
<sequence length="604" mass="67204">MSRSIACHVRLRPSKPSDGKVNEQGIVINGNKISALNVQGDKRYHFEFEKCHDEKSTQEEVFEHVEPLLDQAWKGINTTVFAYGVTGAGKTHTMQGTKEEPGLIPRAVKVILQRRALFPASINISMSYVEILKDEVYDLLGSRTEPRKREIRMSAGGQNVVADLIHQPISSWEEFEAIYDTASKTRKTASTKLNSSSSRSHAILTIHLEMLESSDKVNHGKICFTDLAGSENNNLTGNDRERMRESSAINTSLTTLGKVVDALNVIAQKGGDGTGVFVPYRESKLTRLLQDALGGSSLSLLICCLAPGEKFAKDAINTLHFGKKSKTVENRLNNDRRGKAQILENFRRLSQLPPTVNLKTINSQAPFKIHTEDCVSLPRPSLGRPALAPLIPNVCHKKQNLKTGLGSGGKGNQKDKMAVAFTEEQLEKRIQMIVSQEMANEREKERQHQGQLPQQPIYQLRAQQPIYQLKAPPNIDAKSPHYALEARSMSEEEKDNRAKAIVKHARRVHQSGDLGNALDLYKKAHGYAPQNQKLAMRITELQLAIEGILPPPQLSGRSGQENQHFPSTSHLKRSRAPHGSMSLAELSWEGDENTHMGFNKKPRN</sequence>
<dbReference type="GO" id="GO:0008017">
    <property type="term" value="F:microtubule binding"/>
    <property type="evidence" value="ECO:0007669"/>
    <property type="project" value="InterPro"/>
</dbReference>
<feature type="domain" description="Kinesin motor" evidence="8">
    <location>
        <begin position="4"/>
        <end position="328"/>
    </location>
</feature>
<dbReference type="SUPFAM" id="SSF52540">
    <property type="entry name" value="P-loop containing nucleoside triphosphate hydrolases"/>
    <property type="match status" value="1"/>
</dbReference>
<evidence type="ECO:0000313" key="9">
    <source>
        <dbReference type="EMBL" id="KIR38066.1"/>
    </source>
</evidence>
<comment type="subcellular location">
    <subcellularLocation>
        <location evidence="1">Cytoplasm</location>
    </subcellularLocation>
</comment>
<evidence type="ECO:0000256" key="4">
    <source>
        <dbReference type="ARBA" id="ARBA00022840"/>
    </source>
</evidence>
<keyword evidence="10" id="KW-1185">Reference proteome</keyword>
<accession>A0A0D0USC1</accession>
<dbReference type="Pfam" id="PF00225">
    <property type="entry name" value="Kinesin"/>
    <property type="match status" value="1"/>
</dbReference>
<evidence type="ECO:0000256" key="2">
    <source>
        <dbReference type="ARBA" id="ARBA00022490"/>
    </source>
</evidence>
<dbReference type="FunFam" id="3.40.850.10:FF:000159">
    <property type="entry name" value="Microtubule motor protein"/>
    <property type="match status" value="1"/>
</dbReference>
<dbReference type="GO" id="GO:0005524">
    <property type="term" value="F:ATP binding"/>
    <property type="evidence" value="ECO:0007669"/>
    <property type="project" value="UniProtKB-UniRule"/>
</dbReference>
<dbReference type="InterPro" id="IPR027417">
    <property type="entry name" value="P-loop_NTPase"/>
</dbReference>
<feature type="region of interest" description="Disordered" evidence="7">
    <location>
        <begin position="550"/>
        <end position="604"/>
    </location>
</feature>
<dbReference type="OrthoDB" id="3176171at2759"/>
<keyword evidence="3 6" id="KW-0547">Nucleotide-binding</keyword>
<evidence type="ECO:0000256" key="6">
    <source>
        <dbReference type="PROSITE-ProRule" id="PRU00283"/>
    </source>
</evidence>
<dbReference type="Gene3D" id="3.40.850.10">
    <property type="entry name" value="Kinesin motor domain"/>
    <property type="match status" value="1"/>
</dbReference>
<evidence type="ECO:0000259" key="8">
    <source>
        <dbReference type="PROSITE" id="PS50067"/>
    </source>
</evidence>
<reference evidence="9 10" key="1">
    <citation type="submission" date="2015-01" db="EMBL/GenBank/DDBJ databases">
        <title>The Genome Sequence of Cryptococcus gattii Ram5.</title>
        <authorList>
            <consortium name="The Broad Institute Genomics Platform"/>
            <person name="Cuomo C."/>
            <person name="Litvintseva A."/>
            <person name="Chen Y."/>
            <person name="Heitman J."/>
            <person name="Sun S."/>
            <person name="Springer D."/>
            <person name="Dromer F."/>
            <person name="Young S."/>
            <person name="Zeng Q."/>
            <person name="Gargeya S."/>
            <person name="Abouelleil A."/>
            <person name="Alvarado L."/>
            <person name="Chapman S.B."/>
            <person name="Gainer-Dewar J."/>
            <person name="Goldberg J."/>
            <person name="Griggs A."/>
            <person name="Gujja S."/>
            <person name="Hansen M."/>
            <person name="Howarth C."/>
            <person name="Imamovic A."/>
            <person name="Larimer J."/>
            <person name="Murphy C."/>
            <person name="Naylor J."/>
            <person name="Pearson M."/>
            <person name="Priest M."/>
            <person name="Roberts A."/>
            <person name="Saif S."/>
            <person name="Shea T."/>
            <person name="Sykes S."/>
            <person name="Wortman J."/>
            <person name="Nusbaum C."/>
            <person name="Birren B."/>
        </authorList>
    </citation>
    <scope>NUCLEOTIDE SEQUENCE [LARGE SCALE GENOMIC DNA]</scope>
    <source>
        <strain evidence="9 10">Ram5</strain>
    </source>
</reference>
<evidence type="ECO:0000256" key="5">
    <source>
        <dbReference type="ARBA" id="ARBA00023054"/>
    </source>
</evidence>
<dbReference type="SMART" id="SM00129">
    <property type="entry name" value="KISc"/>
    <property type="match status" value="1"/>
</dbReference>
<dbReference type="GO" id="GO:0003777">
    <property type="term" value="F:microtubule motor activity"/>
    <property type="evidence" value="ECO:0007669"/>
    <property type="project" value="InterPro"/>
</dbReference>
<dbReference type="EMBL" id="KN847912">
    <property type="protein sequence ID" value="KIR38066.1"/>
    <property type="molecule type" value="Genomic_DNA"/>
</dbReference>
<dbReference type="GO" id="GO:0007052">
    <property type="term" value="P:mitotic spindle organization"/>
    <property type="evidence" value="ECO:0007669"/>
    <property type="project" value="TreeGrafter"/>
</dbReference>
<keyword evidence="2" id="KW-0963">Cytoplasm</keyword>
<evidence type="ECO:0000313" key="10">
    <source>
        <dbReference type="Proteomes" id="UP000053392"/>
    </source>
</evidence>
<keyword evidence="4 6" id="KW-0067">ATP-binding</keyword>
<dbReference type="AlphaFoldDB" id="A0A0D0USC1"/>
<dbReference type="GO" id="GO:0005875">
    <property type="term" value="C:microtubule associated complex"/>
    <property type="evidence" value="ECO:0007669"/>
    <property type="project" value="TreeGrafter"/>
</dbReference>
<feature type="region of interest" description="Disordered" evidence="7">
    <location>
        <begin position="1"/>
        <end position="21"/>
    </location>
</feature>
<evidence type="ECO:0000256" key="3">
    <source>
        <dbReference type="ARBA" id="ARBA00022741"/>
    </source>
</evidence>
<dbReference type="InterPro" id="IPR027640">
    <property type="entry name" value="Kinesin-like_fam"/>
</dbReference>